<organism evidence="1 2">
    <name type="scientific">Crucibulum laeve</name>
    <dbReference type="NCBI Taxonomy" id="68775"/>
    <lineage>
        <taxon>Eukaryota</taxon>
        <taxon>Fungi</taxon>
        <taxon>Dikarya</taxon>
        <taxon>Basidiomycota</taxon>
        <taxon>Agaricomycotina</taxon>
        <taxon>Agaricomycetes</taxon>
        <taxon>Agaricomycetidae</taxon>
        <taxon>Agaricales</taxon>
        <taxon>Agaricineae</taxon>
        <taxon>Nidulariaceae</taxon>
        <taxon>Crucibulum</taxon>
    </lineage>
</organism>
<dbReference type="OrthoDB" id="3220614at2759"/>
<dbReference type="Proteomes" id="UP000308652">
    <property type="component" value="Unassembled WGS sequence"/>
</dbReference>
<dbReference type="Pfam" id="PF20414">
    <property type="entry name" value="DUF6698"/>
    <property type="match status" value="1"/>
</dbReference>
<dbReference type="AlphaFoldDB" id="A0A5C3LZA3"/>
<keyword evidence="2" id="KW-1185">Reference proteome</keyword>
<accession>A0A5C3LZA3</accession>
<dbReference type="STRING" id="68775.A0A5C3LZA3"/>
<name>A0A5C3LZA3_9AGAR</name>
<sequence>MPAPPAHRSHSQNILPAHRSNVDHVLEHLRKGGKLRKKDNHLWPYLNATRWVPLSIDPFICFTWIFHAGIYQEPENPSNEPFTDEDHAMFDCIIMLVPTFPKLIKSFESDPDLFDVFIKQLSSAAATARQEDTAALKNRILGYIHLDMLNGVLKPPLTSAHAKSLRGFNHPEIARLLCPIKQLGEFDADPNAFMDQVKDGQIKIKAKDWPAFVYSADGEFDPEDVSNGLMRGYVGIHAFCCIFTGPSSVVTGHCQATKLSKVQAHGLTQATGRTIAYAFVQVRMALCASSEWSQHDDYFDHGAFFNISLASSRLTPWIHGLLRPWSGSPSSQSQPSPTEEKEA</sequence>
<dbReference type="InterPro" id="IPR046521">
    <property type="entry name" value="DUF6698"/>
</dbReference>
<evidence type="ECO:0000313" key="1">
    <source>
        <dbReference type="EMBL" id="TFK38280.1"/>
    </source>
</evidence>
<reference evidence="1 2" key="1">
    <citation type="journal article" date="2019" name="Nat. Ecol. Evol.">
        <title>Megaphylogeny resolves global patterns of mushroom evolution.</title>
        <authorList>
            <person name="Varga T."/>
            <person name="Krizsan K."/>
            <person name="Foldi C."/>
            <person name="Dima B."/>
            <person name="Sanchez-Garcia M."/>
            <person name="Sanchez-Ramirez S."/>
            <person name="Szollosi G.J."/>
            <person name="Szarkandi J.G."/>
            <person name="Papp V."/>
            <person name="Albert L."/>
            <person name="Andreopoulos W."/>
            <person name="Angelini C."/>
            <person name="Antonin V."/>
            <person name="Barry K.W."/>
            <person name="Bougher N.L."/>
            <person name="Buchanan P."/>
            <person name="Buyck B."/>
            <person name="Bense V."/>
            <person name="Catcheside P."/>
            <person name="Chovatia M."/>
            <person name="Cooper J."/>
            <person name="Damon W."/>
            <person name="Desjardin D."/>
            <person name="Finy P."/>
            <person name="Geml J."/>
            <person name="Haridas S."/>
            <person name="Hughes K."/>
            <person name="Justo A."/>
            <person name="Karasinski D."/>
            <person name="Kautmanova I."/>
            <person name="Kiss B."/>
            <person name="Kocsube S."/>
            <person name="Kotiranta H."/>
            <person name="LaButti K.M."/>
            <person name="Lechner B.E."/>
            <person name="Liimatainen K."/>
            <person name="Lipzen A."/>
            <person name="Lukacs Z."/>
            <person name="Mihaltcheva S."/>
            <person name="Morgado L.N."/>
            <person name="Niskanen T."/>
            <person name="Noordeloos M.E."/>
            <person name="Ohm R.A."/>
            <person name="Ortiz-Santana B."/>
            <person name="Ovrebo C."/>
            <person name="Racz N."/>
            <person name="Riley R."/>
            <person name="Savchenko A."/>
            <person name="Shiryaev A."/>
            <person name="Soop K."/>
            <person name="Spirin V."/>
            <person name="Szebenyi C."/>
            <person name="Tomsovsky M."/>
            <person name="Tulloss R.E."/>
            <person name="Uehling J."/>
            <person name="Grigoriev I.V."/>
            <person name="Vagvolgyi C."/>
            <person name="Papp T."/>
            <person name="Martin F.M."/>
            <person name="Miettinen O."/>
            <person name="Hibbett D.S."/>
            <person name="Nagy L.G."/>
        </authorList>
    </citation>
    <scope>NUCLEOTIDE SEQUENCE [LARGE SCALE GENOMIC DNA]</scope>
    <source>
        <strain evidence="1 2">CBS 166.37</strain>
    </source>
</reference>
<protein>
    <submittedName>
        <fullName evidence="1">Uncharacterized protein</fullName>
    </submittedName>
</protein>
<evidence type="ECO:0000313" key="2">
    <source>
        <dbReference type="Proteomes" id="UP000308652"/>
    </source>
</evidence>
<gene>
    <name evidence="1" type="ORF">BDQ12DRAFT_723616</name>
</gene>
<proteinExistence type="predicted"/>
<dbReference type="EMBL" id="ML213604">
    <property type="protein sequence ID" value="TFK38280.1"/>
    <property type="molecule type" value="Genomic_DNA"/>
</dbReference>